<accession>Q5VIZ8</accession>
<feature type="region of interest" description="Disordered" evidence="1">
    <location>
        <begin position="80"/>
        <end position="118"/>
    </location>
</feature>
<sequence>MLSSSTDNSSLFLSSCRQARASFLRPVQLDAVGAFVFCHMAARRPYCKAQQRPVVMCSTIASSGDVLIDRDGLFPSPVISVGSERSLGGKLASRQDEPLAPHDKPNNPPHPRSISGGVGSVLVNGKPITATGTAVGCGGVVIGSGSGQAG</sequence>
<reference evidence="2" key="1">
    <citation type="journal article" date="2005" name="Appl. Environ. Microbiol.">
        <title>Identification and characterization of putative virulence genes and gene clusters in Aeromonas hydrophila PPD134/91.</title>
        <authorList>
            <person name="Yu H.B."/>
            <person name="Zhang Y.L."/>
            <person name="Lau Y.L."/>
            <person name="Yao F."/>
            <person name="Vilches S."/>
            <person name="Merino S."/>
            <person name="Tomas J.M."/>
            <person name="Howard S.P."/>
            <person name="Leung K.Y."/>
        </authorList>
    </citation>
    <scope>NUCLEOTIDE SEQUENCE</scope>
    <source>
        <strain evidence="2">AH-1</strain>
    </source>
</reference>
<dbReference type="EMBL" id="AY442270">
    <property type="protein sequence ID" value="AAS45562.1"/>
    <property type="molecule type" value="Genomic_DNA"/>
</dbReference>
<protein>
    <recommendedName>
        <fullName evidence="3">Type VI secretion system PAAR protein</fullName>
    </recommendedName>
</protein>
<dbReference type="AlphaFoldDB" id="Q5VIZ8"/>
<evidence type="ECO:0008006" key="3">
    <source>
        <dbReference type="Google" id="ProtNLM"/>
    </source>
</evidence>
<evidence type="ECO:0000313" key="2">
    <source>
        <dbReference type="EMBL" id="AAS45562.1"/>
    </source>
</evidence>
<evidence type="ECO:0000256" key="1">
    <source>
        <dbReference type="SAM" id="MobiDB-lite"/>
    </source>
</evidence>
<feature type="compositionally biased region" description="Basic and acidic residues" evidence="1">
    <location>
        <begin position="93"/>
        <end position="105"/>
    </location>
</feature>
<name>Q5VIZ8_AERHY</name>
<proteinExistence type="predicted"/>
<organism evidence="2">
    <name type="scientific">Aeromonas hydrophila</name>
    <dbReference type="NCBI Taxonomy" id="644"/>
    <lineage>
        <taxon>Bacteria</taxon>
        <taxon>Pseudomonadati</taxon>
        <taxon>Pseudomonadota</taxon>
        <taxon>Gammaproteobacteria</taxon>
        <taxon>Aeromonadales</taxon>
        <taxon>Aeromonadaceae</taxon>
        <taxon>Aeromonas</taxon>
    </lineage>
</organism>
<dbReference type="Gene3D" id="2.60.200.60">
    <property type="match status" value="1"/>
</dbReference>